<evidence type="ECO:0000313" key="5">
    <source>
        <dbReference type="Proteomes" id="UP001521209"/>
    </source>
</evidence>
<protein>
    <submittedName>
        <fullName evidence="4">ATP-binding cassette domain-containing protein</fullName>
    </submittedName>
</protein>
<dbReference type="RefSeq" id="WP_235703515.1">
    <property type="nucleotide sequence ID" value="NZ_JAKGBZ010000008.1"/>
</dbReference>
<dbReference type="InterPro" id="IPR017871">
    <property type="entry name" value="ABC_transporter-like_CS"/>
</dbReference>
<dbReference type="SUPFAM" id="SSF52540">
    <property type="entry name" value="P-loop containing nucleoside triphosphate hydrolases"/>
    <property type="match status" value="1"/>
</dbReference>
<keyword evidence="5" id="KW-1185">Reference proteome</keyword>
<dbReference type="EMBL" id="JAKGBZ010000008">
    <property type="protein sequence ID" value="MCF3946283.1"/>
    <property type="molecule type" value="Genomic_DNA"/>
</dbReference>
<keyword evidence="1" id="KW-0547">Nucleotide-binding</keyword>
<dbReference type="InterPro" id="IPR050107">
    <property type="entry name" value="ABC_carbohydrate_import_ATPase"/>
</dbReference>
<dbReference type="Gene3D" id="3.40.50.300">
    <property type="entry name" value="P-loop containing nucleotide triphosphate hydrolases"/>
    <property type="match status" value="1"/>
</dbReference>
<sequence length="270" mass="28602">MPADAISRAVSPLQAKPVLEVVGVAKSYGHIRALEGVTLDIHAGEVVGLVGDNGAGKSTLVNIIAGAIRPSAGTLRIEGREVAFASALDARTAGIEAVYQDLALALDLDIWANIFLGRETLRPGLLGRLGWLDKRAMQRRAAEELGRTAIRVGSIRTRCRALSGGQRQAVAVARGLIWGSRLLLLDEPTAALGVEQQAKVGKLIEAVRARGIPVILVSHNMPQVHDLCDRIVVLFQGRKIADRPASDMTIADIIACITGAGITGTREMHA</sequence>
<dbReference type="PANTHER" id="PTHR43790">
    <property type="entry name" value="CARBOHYDRATE TRANSPORT ATP-BINDING PROTEIN MG119-RELATED"/>
    <property type="match status" value="1"/>
</dbReference>
<gene>
    <name evidence="4" type="ORF">L2A60_06250</name>
</gene>
<proteinExistence type="predicted"/>
<dbReference type="InterPro" id="IPR027417">
    <property type="entry name" value="P-loop_NTPase"/>
</dbReference>
<keyword evidence="2 4" id="KW-0067">ATP-binding</keyword>
<evidence type="ECO:0000256" key="2">
    <source>
        <dbReference type="ARBA" id="ARBA00022840"/>
    </source>
</evidence>
<reference evidence="4 5" key="1">
    <citation type="submission" date="2022-01" db="EMBL/GenBank/DDBJ databases">
        <authorList>
            <person name="Won M."/>
            <person name="Kim S.-J."/>
            <person name="Kwon S.-W."/>
        </authorList>
    </citation>
    <scope>NUCLEOTIDE SEQUENCE [LARGE SCALE GENOMIC DNA]</scope>
    <source>
        <strain evidence="4 5">KCTC 23505</strain>
    </source>
</reference>
<dbReference type="PROSITE" id="PS50893">
    <property type="entry name" value="ABC_TRANSPORTER_2"/>
    <property type="match status" value="1"/>
</dbReference>
<dbReference type="CDD" id="cd03216">
    <property type="entry name" value="ABC_Carb_Monos_I"/>
    <property type="match status" value="1"/>
</dbReference>
<comment type="caution">
    <text evidence="4">The sequence shown here is derived from an EMBL/GenBank/DDBJ whole genome shotgun (WGS) entry which is preliminary data.</text>
</comment>
<organism evidence="4 5">
    <name type="scientific">Acidiphilium iwatense</name>
    <dbReference type="NCBI Taxonomy" id="768198"/>
    <lineage>
        <taxon>Bacteria</taxon>
        <taxon>Pseudomonadati</taxon>
        <taxon>Pseudomonadota</taxon>
        <taxon>Alphaproteobacteria</taxon>
        <taxon>Acetobacterales</taxon>
        <taxon>Acidocellaceae</taxon>
        <taxon>Acidiphilium</taxon>
    </lineage>
</organism>
<evidence type="ECO:0000256" key="1">
    <source>
        <dbReference type="ARBA" id="ARBA00022741"/>
    </source>
</evidence>
<dbReference type="GO" id="GO:0005524">
    <property type="term" value="F:ATP binding"/>
    <property type="evidence" value="ECO:0007669"/>
    <property type="project" value="UniProtKB-KW"/>
</dbReference>
<dbReference type="Proteomes" id="UP001521209">
    <property type="component" value="Unassembled WGS sequence"/>
</dbReference>
<dbReference type="InterPro" id="IPR003439">
    <property type="entry name" value="ABC_transporter-like_ATP-bd"/>
</dbReference>
<evidence type="ECO:0000259" key="3">
    <source>
        <dbReference type="PROSITE" id="PS50893"/>
    </source>
</evidence>
<name>A0ABS9DU77_9PROT</name>
<dbReference type="PROSITE" id="PS00211">
    <property type="entry name" value="ABC_TRANSPORTER_1"/>
    <property type="match status" value="1"/>
</dbReference>
<accession>A0ABS9DU77</accession>
<evidence type="ECO:0000313" key="4">
    <source>
        <dbReference type="EMBL" id="MCF3946283.1"/>
    </source>
</evidence>
<dbReference type="SMART" id="SM00382">
    <property type="entry name" value="AAA"/>
    <property type="match status" value="1"/>
</dbReference>
<dbReference type="PANTHER" id="PTHR43790:SF8">
    <property type="entry name" value="SUGAR ABC TRANSPORTER ATP-BINDING PROTEIN"/>
    <property type="match status" value="1"/>
</dbReference>
<feature type="domain" description="ABC transporter" evidence="3">
    <location>
        <begin position="19"/>
        <end position="261"/>
    </location>
</feature>
<dbReference type="Pfam" id="PF00005">
    <property type="entry name" value="ABC_tran"/>
    <property type="match status" value="1"/>
</dbReference>
<dbReference type="InterPro" id="IPR003593">
    <property type="entry name" value="AAA+_ATPase"/>
</dbReference>